<accession>A0A543HHD6</accession>
<keyword evidence="4" id="KW-1185">Reference proteome</keyword>
<protein>
    <recommendedName>
        <fullName evidence="5">Ig-like domain-containing protein</fullName>
    </recommendedName>
</protein>
<dbReference type="AlphaFoldDB" id="A0A543HHD6"/>
<evidence type="ECO:0000313" key="4">
    <source>
        <dbReference type="Proteomes" id="UP000318331"/>
    </source>
</evidence>
<evidence type="ECO:0008006" key="5">
    <source>
        <dbReference type="Google" id="ProtNLM"/>
    </source>
</evidence>
<dbReference type="RefSeq" id="WP_141919038.1">
    <property type="nucleotide sequence ID" value="NZ_BAAAYS010000015.1"/>
</dbReference>
<dbReference type="Proteomes" id="UP000318331">
    <property type="component" value="Unassembled WGS sequence"/>
</dbReference>
<evidence type="ECO:0000256" key="1">
    <source>
        <dbReference type="SAM" id="Phobius"/>
    </source>
</evidence>
<evidence type="ECO:0000256" key="2">
    <source>
        <dbReference type="SAM" id="SignalP"/>
    </source>
</evidence>
<gene>
    <name evidence="3" type="ORF">FB466_2715</name>
</gene>
<feature type="signal peptide" evidence="2">
    <location>
        <begin position="1"/>
        <end position="34"/>
    </location>
</feature>
<feature type="transmembrane region" description="Helical" evidence="1">
    <location>
        <begin position="485"/>
        <end position="505"/>
    </location>
</feature>
<reference evidence="3 4" key="1">
    <citation type="submission" date="2019-06" db="EMBL/GenBank/DDBJ databases">
        <title>Sequencing the genomes of 1000 actinobacteria strains.</title>
        <authorList>
            <person name="Klenk H.-P."/>
        </authorList>
    </citation>
    <scope>NUCLEOTIDE SEQUENCE [LARGE SCALE GENOMIC DNA]</scope>
    <source>
        <strain evidence="3 4">DSM 18031</strain>
    </source>
</reference>
<keyword evidence="1" id="KW-1133">Transmembrane helix</keyword>
<name>A0A543HHD6_9MICO</name>
<comment type="caution">
    <text evidence="3">The sequence shown here is derived from an EMBL/GenBank/DDBJ whole genome shotgun (WGS) entry which is preliminary data.</text>
</comment>
<keyword evidence="1" id="KW-0812">Transmembrane</keyword>
<keyword evidence="2" id="KW-0732">Signal</keyword>
<dbReference type="OrthoDB" id="9813435at2"/>
<keyword evidence="1" id="KW-0472">Membrane</keyword>
<feature type="chain" id="PRO_5021878159" description="Ig-like domain-containing protein" evidence="2">
    <location>
        <begin position="35"/>
        <end position="515"/>
    </location>
</feature>
<sequence length="515" mass="52581">MSARGATARLILVVLVLLLLSLLLAVLTPVSVHAAMGEHPSASGEDTSGVPLAGSPGDTPGVVCSAGATDTATVTVTIENPSLPAGGQLHVTGTGWCHPSRGGSVIGLKIDEGAYSHTDASLHQNRTVWALIEADATGTFNALVTLPTGSETSSVPAFAEGEHRLRLLSGSLAPGDTVRTLLSEPFMVGNYQPNGVPRPVDATTELTADTQGGVTVEQRPDGWLVTVPGAAVGDWFYLTTYVGASPRTPWGPAWFRADARGQFLAPTTGITLPVGPSRATVQSDAWAKPGVRLLSGWAEVTVAPPAAPAAPVRAAPPVTVDTPEAAPRRIAAKPVRSAAPTTVPGPPVSRASQLTSALRGGLDPLSADGVVTLTVPAGPARDWVFLYTYTGQAVSPVGWVQPDADRQVRLTITDLGAGRHKIAVLGTDGGLIGWAGVLVGTVPDVPTVVSGPGVSADSAAPVSRARTGIPLAVGLVSGPLWARNLLLSVLGVLLLAAATLGTLHLRSARIVRVTR</sequence>
<dbReference type="EMBL" id="VFPN01000004">
    <property type="protein sequence ID" value="TQM57719.1"/>
    <property type="molecule type" value="Genomic_DNA"/>
</dbReference>
<proteinExistence type="predicted"/>
<evidence type="ECO:0000313" key="3">
    <source>
        <dbReference type="EMBL" id="TQM57719.1"/>
    </source>
</evidence>
<organism evidence="3 4">
    <name type="scientific">Klugiella xanthotipulae</name>
    <dbReference type="NCBI Taxonomy" id="244735"/>
    <lineage>
        <taxon>Bacteria</taxon>
        <taxon>Bacillati</taxon>
        <taxon>Actinomycetota</taxon>
        <taxon>Actinomycetes</taxon>
        <taxon>Micrococcales</taxon>
        <taxon>Microbacteriaceae</taxon>
        <taxon>Klugiella</taxon>
    </lineage>
</organism>